<feature type="compositionally biased region" description="Acidic residues" evidence="1">
    <location>
        <begin position="829"/>
        <end position="842"/>
    </location>
</feature>
<keyword evidence="2" id="KW-1133">Transmembrane helix</keyword>
<evidence type="ECO:0000256" key="2">
    <source>
        <dbReference type="SAM" id="Phobius"/>
    </source>
</evidence>
<keyword evidence="2" id="KW-0472">Membrane</keyword>
<protein>
    <submittedName>
        <fullName evidence="3">Uncharacterized protein</fullName>
    </submittedName>
</protein>
<evidence type="ECO:0000313" key="3">
    <source>
        <dbReference type="EMBL" id="CAK9112612.1"/>
    </source>
</evidence>
<organism evidence="3 4">
    <name type="scientific">Durusdinium trenchii</name>
    <dbReference type="NCBI Taxonomy" id="1381693"/>
    <lineage>
        <taxon>Eukaryota</taxon>
        <taxon>Sar</taxon>
        <taxon>Alveolata</taxon>
        <taxon>Dinophyceae</taxon>
        <taxon>Suessiales</taxon>
        <taxon>Symbiodiniaceae</taxon>
        <taxon>Durusdinium</taxon>
    </lineage>
</organism>
<feature type="transmembrane region" description="Helical" evidence="2">
    <location>
        <begin position="521"/>
        <end position="544"/>
    </location>
</feature>
<comment type="caution">
    <text evidence="3">The sequence shown here is derived from an EMBL/GenBank/DDBJ whole genome shotgun (WGS) entry which is preliminary data.</text>
</comment>
<gene>
    <name evidence="3" type="ORF">CCMP2556_LOCUS52188</name>
</gene>
<evidence type="ECO:0000256" key="1">
    <source>
        <dbReference type="SAM" id="MobiDB-lite"/>
    </source>
</evidence>
<keyword evidence="2" id="KW-0812">Transmembrane</keyword>
<feature type="region of interest" description="Disordered" evidence="1">
    <location>
        <begin position="817"/>
        <end position="866"/>
    </location>
</feature>
<feature type="region of interest" description="Disordered" evidence="1">
    <location>
        <begin position="26"/>
        <end position="114"/>
    </location>
</feature>
<dbReference type="EMBL" id="CAXAMN010027739">
    <property type="protein sequence ID" value="CAK9112612.1"/>
    <property type="molecule type" value="Genomic_DNA"/>
</dbReference>
<feature type="compositionally biased region" description="Basic residues" evidence="1">
    <location>
        <begin position="46"/>
        <end position="64"/>
    </location>
</feature>
<accession>A0ABP0SJQ3</accession>
<proteinExistence type="predicted"/>
<dbReference type="Proteomes" id="UP001642484">
    <property type="component" value="Unassembled WGS sequence"/>
</dbReference>
<evidence type="ECO:0000313" key="4">
    <source>
        <dbReference type="Proteomes" id="UP001642484"/>
    </source>
</evidence>
<feature type="transmembrane region" description="Helical" evidence="2">
    <location>
        <begin position="301"/>
        <end position="319"/>
    </location>
</feature>
<feature type="compositionally biased region" description="Acidic residues" evidence="1">
    <location>
        <begin position="80"/>
        <end position="92"/>
    </location>
</feature>
<feature type="transmembrane region" description="Helical" evidence="2">
    <location>
        <begin position="252"/>
        <end position="280"/>
    </location>
</feature>
<reference evidence="3 4" key="1">
    <citation type="submission" date="2024-02" db="EMBL/GenBank/DDBJ databases">
        <authorList>
            <person name="Chen Y."/>
            <person name="Shah S."/>
            <person name="Dougan E. K."/>
            <person name="Thang M."/>
            <person name="Chan C."/>
        </authorList>
    </citation>
    <scope>NUCLEOTIDE SEQUENCE [LARGE SCALE GENOMIC DNA]</scope>
</reference>
<feature type="transmembrane region" description="Helical" evidence="2">
    <location>
        <begin position="331"/>
        <end position="349"/>
    </location>
</feature>
<feature type="transmembrane region" description="Helical" evidence="2">
    <location>
        <begin position="550"/>
        <end position="574"/>
    </location>
</feature>
<name>A0ABP0SJQ3_9DINO</name>
<keyword evidence="4" id="KW-1185">Reference proteome</keyword>
<sequence>MQFLTGTACHDEGDCGSQEITQKSNRVAIGASEEQIAPARSDLRAGRKGTIKRGRRKVKRKRKNADHGSRSDQASLDQVEVQEDSPEQEELDKNDQSLVSEHVPGESKLSSFWMPPLAHDDHDDDSNIMRKRIVDGPLPCPPCANCRPVSGSSGQHIRGALKTSNNHTLTDGVRERRVSIATSDEATDVREARSTKPVATLRSLNSFAETGRRGFSCFAHFLLSLIGGARQTQTSFQQAVEACQARESRCCVYVTIIVFGHFCSFALPLAFIFCGLTYVYQKGPRVEEIDEFLKLPVKQPYWMILITSILGAASTALIMGPPAFRTLDTGALQFIGRMFKLVFTLYLLYRTIYSSIEDLAEVQEIFVKEFSRHIGLSTLLRTLMFSMLQSGTSSQWRRYVDQFVLMLVYNDYLNFRKAHDADFYKNWSKYMTRVREAEGQGELTLEALKSRPYSDETGGKGGFAPSVLDPKRLVFLIQEMTNCNGLTEKPPWAKQQEEESSDVSWCDRLWFVCHSASKGVFTIYIVVLLVRCWTFGWCVGTVYLPLFAILYPWVIILVLIFMILMRLFVVELLLRILIIRQNNEGCLERVQALWRLCCCCDGESKLKGLTPELEIETPDGKLAQMMLYHCPGQDAATSDSSVVEEGYYSTKYREKTLCLMTLANAMASTGFLPGNFDRAIWPGLLYTTILSEKATEEELKRNYEKEVEVLRATGITRDGWCYVIVYAAVGKVMVDFMVAVLSRFMAGVGYFDCLVVTLTDRTWQSWIEQLNLMDTMNQIIQWDLEDALRAAKEAALWEQHSELLEKAQAILEALKKESGGDGSSGEADTSADAEGDAMEEEATSATEGEGGRAEGEEEFVPKILNLDDDEELVFDLGMG</sequence>